<name>A0A7U4RQU4_9BACT</name>
<accession>A0A7U4RQU4</accession>
<feature type="transmembrane region" description="Helical" evidence="6">
    <location>
        <begin position="168"/>
        <end position="186"/>
    </location>
</feature>
<feature type="transmembrane region" description="Helical" evidence="6">
    <location>
        <begin position="57"/>
        <end position="75"/>
    </location>
</feature>
<feature type="transmembrane region" description="Helical" evidence="6">
    <location>
        <begin position="112"/>
        <end position="131"/>
    </location>
</feature>
<dbReference type="Proteomes" id="UP000034444">
    <property type="component" value="Chromosome"/>
</dbReference>
<dbReference type="EMBL" id="CP011308">
    <property type="protein sequence ID" value="AKF25056.1"/>
    <property type="molecule type" value="Genomic_DNA"/>
</dbReference>
<keyword evidence="4 6" id="KW-1133">Transmembrane helix</keyword>
<dbReference type="AlphaFoldDB" id="A0A7U4RQU4"/>
<feature type="transmembrane region" description="Helical" evidence="6">
    <location>
        <begin position="24"/>
        <end position="45"/>
    </location>
</feature>
<gene>
    <name evidence="7" type="ORF">YH65_06355</name>
</gene>
<evidence type="ECO:0000256" key="1">
    <source>
        <dbReference type="ARBA" id="ARBA00004141"/>
    </source>
</evidence>
<keyword evidence="8" id="KW-1185">Reference proteome</keyword>
<feature type="transmembrane region" description="Helical" evidence="6">
    <location>
        <begin position="87"/>
        <end position="106"/>
    </location>
</feature>
<comment type="subcellular location">
    <subcellularLocation>
        <location evidence="1">Membrane</location>
        <topology evidence="1">Multi-pass membrane protein</topology>
    </subcellularLocation>
</comment>
<organism evidence="7 8">
    <name type="scientific">Sulfurovum lithotrophicum</name>
    <dbReference type="NCBI Taxonomy" id="206403"/>
    <lineage>
        <taxon>Bacteria</taxon>
        <taxon>Pseudomonadati</taxon>
        <taxon>Campylobacterota</taxon>
        <taxon>Epsilonproteobacteria</taxon>
        <taxon>Campylobacterales</taxon>
        <taxon>Sulfurovaceae</taxon>
        <taxon>Sulfurovum</taxon>
    </lineage>
</organism>
<evidence type="ECO:0000313" key="8">
    <source>
        <dbReference type="Proteomes" id="UP000034444"/>
    </source>
</evidence>
<dbReference type="PANTHER" id="PTHR23291:SF50">
    <property type="entry name" value="PROTEIN LIFEGUARD 4"/>
    <property type="match status" value="1"/>
</dbReference>
<dbReference type="CDD" id="cd10432">
    <property type="entry name" value="BI-1-like_bacterial"/>
    <property type="match status" value="1"/>
</dbReference>
<feature type="transmembrane region" description="Helical" evidence="6">
    <location>
        <begin position="143"/>
        <end position="162"/>
    </location>
</feature>
<feature type="transmembrane region" description="Helical" evidence="6">
    <location>
        <begin position="207"/>
        <end position="230"/>
    </location>
</feature>
<dbReference type="KEGG" id="slh:YH65_06355"/>
<proteinExistence type="inferred from homology"/>
<protein>
    <submittedName>
        <fullName evidence="7">Membrane protein</fullName>
    </submittedName>
</protein>
<evidence type="ECO:0000256" key="6">
    <source>
        <dbReference type="RuleBase" id="RU004379"/>
    </source>
</evidence>
<evidence type="ECO:0000256" key="4">
    <source>
        <dbReference type="ARBA" id="ARBA00022989"/>
    </source>
</evidence>
<keyword evidence="5 6" id="KW-0472">Membrane</keyword>
<evidence type="ECO:0000256" key="3">
    <source>
        <dbReference type="ARBA" id="ARBA00022692"/>
    </source>
</evidence>
<sequence length="235" mass="25995">MNMQNNTFTTHLSRSDSNVLLNSVYHWMMIGLLISGLSAFMVIHSAPLLHLLFGNPYMIWVLFLIELGLVIAISAGINKMDVSTARILFILFSVIDGMTLASIFLIYTEASIVTTFFIAAATFGVMSLYGYFTDTDLSSWGSLLFAGLIGIIIALVVNFFLQSPMFEWWISVIGVIIFVGLTAYDTQKIKAMGEAMAGDDAQSLSRVAIVGALALYLDFINLFVMMLEFFGNERN</sequence>
<reference evidence="7 8" key="1">
    <citation type="submission" date="2015-04" db="EMBL/GenBank/DDBJ databases">
        <title>Complete genome sequence of Sulfurovum lithotrophicum ATCC BAA-797T.</title>
        <authorList>
            <person name="Ahn J."/>
            <person name="Park G."/>
            <person name="Jeon W."/>
            <person name="Jang Y."/>
            <person name="Jang M."/>
            <person name="Lee H."/>
            <person name="Lee H."/>
        </authorList>
    </citation>
    <scope>NUCLEOTIDE SEQUENCE [LARGE SCALE GENOMIC DNA]</scope>
    <source>
        <strain evidence="8">ATCC BAA-797 / 42BKT</strain>
    </source>
</reference>
<dbReference type="GO" id="GO:0005886">
    <property type="term" value="C:plasma membrane"/>
    <property type="evidence" value="ECO:0007669"/>
    <property type="project" value="TreeGrafter"/>
</dbReference>
<reference evidence="8" key="2">
    <citation type="journal article" date="2017" name="Stand. Genomic Sci.">
        <title>Complete genome sequence of the sulfur-oxidizing chemolithoautotrophic Sulfurovum lithotrophicum 42BKTT.</title>
        <authorList>
            <person name="Jeon W."/>
            <person name="Priscilla L."/>
            <person name="Park G."/>
            <person name="Lee H."/>
            <person name="Lee N."/>
            <person name="Lee D."/>
            <person name="Kwon H."/>
            <person name="Ahn I."/>
            <person name="Lee C."/>
            <person name="Lee H."/>
            <person name="Ahn J."/>
        </authorList>
    </citation>
    <scope>NUCLEOTIDE SEQUENCE [LARGE SCALE GENOMIC DNA]</scope>
    <source>
        <strain evidence="8">ATCC BAA-797 / 42BKT</strain>
    </source>
</reference>
<evidence type="ECO:0000256" key="5">
    <source>
        <dbReference type="ARBA" id="ARBA00023136"/>
    </source>
</evidence>
<evidence type="ECO:0000256" key="2">
    <source>
        <dbReference type="ARBA" id="ARBA00010350"/>
    </source>
</evidence>
<dbReference type="InterPro" id="IPR006214">
    <property type="entry name" value="Bax_inhibitor_1-related"/>
</dbReference>
<evidence type="ECO:0000313" key="7">
    <source>
        <dbReference type="EMBL" id="AKF25056.1"/>
    </source>
</evidence>
<dbReference type="Pfam" id="PF01027">
    <property type="entry name" value="Bax1-I"/>
    <property type="match status" value="1"/>
</dbReference>
<dbReference type="PANTHER" id="PTHR23291">
    <property type="entry name" value="BAX INHIBITOR-RELATED"/>
    <property type="match status" value="1"/>
</dbReference>
<keyword evidence="3 6" id="KW-0812">Transmembrane</keyword>
<comment type="similarity">
    <text evidence="2 6">Belongs to the BI1 family.</text>
</comment>